<feature type="transmembrane region" description="Helical" evidence="2">
    <location>
        <begin position="12"/>
        <end position="35"/>
    </location>
</feature>
<keyword evidence="3" id="KW-0614">Plasmid</keyword>
<gene>
    <name evidence="3" type="ORF">GCM10025867_46710</name>
</gene>
<dbReference type="InterPro" id="IPR027417">
    <property type="entry name" value="P-loop_NTPase"/>
</dbReference>
<feature type="region of interest" description="Disordered" evidence="1">
    <location>
        <begin position="410"/>
        <end position="494"/>
    </location>
</feature>
<evidence type="ECO:0000313" key="3">
    <source>
        <dbReference type="EMBL" id="BDZ52430.1"/>
    </source>
</evidence>
<protein>
    <recommendedName>
        <fullName evidence="5">TraD/TraG TraM recognition site domain-containing protein</fullName>
    </recommendedName>
</protein>
<sequence>MLDLRDAVDEGAIIYFSFATSLDAVSVVTIGSLLIQDITAMIGARMNGPVANIRPVLFMPDETSVLEERAELLDNMLRQAREAKVWVWPVAQSLVSWPESTRNEVLSNARTKIAYNVPDKFTQDYLVGGLSKVPWLTFQTGTESDARAGGRREVTVGGRGFAKVDRGDQLTPGDLNLRDREAYIWFTGGTDTWLTIKPFRRHRVRNEEIEQDIVQIKTIARASILASLNSAGPEDAALSEAARLRVEHAKARGLARLNGDPAPTSLVEEEAMDGNWGDDLSYSAPAISSDVDPDLLADYRDRRAAQSQALPMQAPALPASTPALPLPGASNAPAFPFHASPASMPESGATVAHEPATQDPAPTVAFPFAPLPTAPVNAPAPGFPVAPFIARDPAPAAPADAPLVQPTIPATSEVEEPGEEGAPGSVSLLDSLKSIKAQTGAPEGFAPARRTPPVATPRPDWLPARRTPTPPVDEAAPTPRRGPSWGTKDDEASA</sequence>
<dbReference type="RefSeq" id="WP_286347280.1">
    <property type="nucleotide sequence ID" value="NZ_AP027733.1"/>
</dbReference>
<name>A0ABM8GVJ3_9MICO</name>
<evidence type="ECO:0000313" key="4">
    <source>
        <dbReference type="Proteomes" id="UP001321486"/>
    </source>
</evidence>
<evidence type="ECO:0000256" key="1">
    <source>
        <dbReference type="SAM" id="MobiDB-lite"/>
    </source>
</evidence>
<dbReference type="SUPFAM" id="SSF52540">
    <property type="entry name" value="P-loop containing nucleoside triphosphate hydrolases"/>
    <property type="match status" value="1"/>
</dbReference>
<proteinExistence type="predicted"/>
<organism evidence="3 4">
    <name type="scientific">Frondihabitans sucicola</name>
    <dbReference type="NCBI Taxonomy" id="1268041"/>
    <lineage>
        <taxon>Bacteria</taxon>
        <taxon>Bacillati</taxon>
        <taxon>Actinomycetota</taxon>
        <taxon>Actinomycetes</taxon>
        <taxon>Micrococcales</taxon>
        <taxon>Microbacteriaceae</taxon>
        <taxon>Frondihabitans</taxon>
    </lineage>
</organism>
<dbReference type="Proteomes" id="UP001321486">
    <property type="component" value="Plasmid pNBRC108728a"/>
</dbReference>
<reference evidence="4" key="1">
    <citation type="journal article" date="2019" name="Int. J. Syst. Evol. Microbiol.">
        <title>The Global Catalogue of Microorganisms (GCM) 10K type strain sequencing project: providing services to taxonomists for standard genome sequencing and annotation.</title>
        <authorList>
            <consortium name="The Broad Institute Genomics Platform"/>
            <consortium name="The Broad Institute Genome Sequencing Center for Infectious Disease"/>
            <person name="Wu L."/>
            <person name="Ma J."/>
        </authorList>
    </citation>
    <scope>NUCLEOTIDE SEQUENCE [LARGE SCALE GENOMIC DNA]</scope>
    <source>
        <strain evidence="4">NBRC 108728</strain>
    </source>
</reference>
<keyword evidence="4" id="KW-1185">Reference proteome</keyword>
<feature type="region of interest" description="Disordered" evidence="1">
    <location>
        <begin position="306"/>
        <end position="330"/>
    </location>
</feature>
<evidence type="ECO:0008006" key="5">
    <source>
        <dbReference type="Google" id="ProtNLM"/>
    </source>
</evidence>
<evidence type="ECO:0000256" key="2">
    <source>
        <dbReference type="SAM" id="Phobius"/>
    </source>
</evidence>
<keyword evidence="2" id="KW-0472">Membrane</keyword>
<dbReference type="EMBL" id="AP027733">
    <property type="protein sequence ID" value="BDZ52430.1"/>
    <property type="molecule type" value="Genomic_DNA"/>
</dbReference>
<feature type="compositionally biased region" description="Low complexity" evidence="1">
    <location>
        <begin position="446"/>
        <end position="459"/>
    </location>
</feature>
<dbReference type="Gene3D" id="3.40.50.300">
    <property type="entry name" value="P-loop containing nucleotide triphosphate hydrolases"/>
    <property type="match status" value="1"/>
</dbReference>
<keyword evidence="2" id="KW-1133">Transmembrane helix</keyword>
<geneLocation type="plasmid" evidence="3 4">
    <name>pNBRC108728a</name>
</geneLocation>
<keyword evidence="2" id="KW-0812">Transmembrane</keyword>
<accession>A0ABM8GVJ3</accession>